<evidence type="ECO:0000313" key="2">
    <source>
        <dbReference type="Proteomes" id="UP000290013"/>
    </source>
</evidence>
<dbReference type="Proteomes" id="UP000290013">
    <property type="component" value="Chromosome"/>
</dbReference>
<accession>A0A4U8WJ82</accession>
<sequence length="172" mass="20059">MSRRIYFELTGETDWTKKINPDFGSIAALIFYANTLNISMGEKMIYACLSEASYRYEKDIPQGSYTSDNYSAHYGVNEMQELISFINNQLIPSLQNESQNKDMIYDVYGGKFSFIDSYYNGPEYLGYLGINEDDIVEGYTGYIPNMLQKVLELRDFYQRVKDLNQPYEIYVE</sequence>
<organism evidence="1 2">
    <name type="scientific">Chryseobacterium taihuense</name>
    <dbReference type="NCBI Taxonomy" id="1141221"/>
    <lineage>
        <taxon>Bacteria</taxon>
        <taxon>Pseudomonadati</taxon>
        <taxon>Bacteroidota</taxon>
        <taxon>Flavobacteriia</taxon>
        <taxon>Flavobacteriales</taxon>
        <taxon>Weeksellaceae</taxon>
        <taxon>Chryseobacterium group</taxon>
        <taxon>Chryseobacterium</taxon>
    </lineage>
</organism>
<name>A0A4U8WJ82_9FLAO</name>
<gene>
    <name evidence="1" type="ORF">NCTC12078_00112</name>
</gene>
<evidence type="ECO:0000313" key="1">
    <source>
        <dbReference type="EMBL" id="VFB02139.1"/>
    </source>
</evidence>
<reference evidence="1 2" key="1">
    <citation type="submission" date="2019-02" db="EMBL/GenBank/DDBJ databases">
        <authorList>
            <consortium name="Pathogen Informatics"/>
        </authorList>
    </citation>
    <scope>NUCLEOTIDE SEQUENCE [LARGE SCALE GENOMIC DNA]</scope>
    <source>
        <strain evidence="1 2">3012STDY6944375</strain>
    </source>
</reference>
<dbReference type="KEGG" id="ctai:NCTC12078_00112"/>
<proteinExistence type="predicted"/>
<protein>
    <submittedName>
        <fullName evidence="1">Uncharacterized protein</fullName>
    </submittedName>
</protein>
<dbReference type="AlphaFoldDB" id="A0A4U8WJ82"/>
<dbReference type="EMBL" id="LR215974">
    <property type="protein sequence ID" value="VFB02139.1"/>
    <property type="molecule type" value="Genomic_DNA"/>
</dbReference>
<dbReference type="RefSeq" id="WP_130913049.1">
    <property type="nucleotide sequence ID" value="NZ_LR215974.1"/>
</dbReference>